<protein>
    <recommendedName>
        <fullName evidence="3">purine-nucleoside phosphorylase</fullName>
        <ecNumber evidence="3">2.4.2.1</ecNumber>
    </recommendedName>
    <alternativeName>
        <fullName evidence="10">Inosine-guanosine phosphorylase</fullName>
    </alternativeName>
</protein>
<evidence type="ECO:0000256" key="7">
    <source>
        <dbReference type="ARBA" id="ARBA00023929"/>
    </source>
</evidence>
<dbReference type="PANTHER" id="PTHR11904:SF9">
    <property type="entry name" value="PURINE NUCLEOSIDE PHOSPHORYLASE-RELATED"/>
    <property type="match status" value="1"/>
</dbReference>
<evidence type="ECO:0000256" key="3">
    <source>
        <dbReference type="ARBA" id="ARBA00011886"/>
    </source>
</evidence>
<keyword evidence="4" id="KW-0328">Glycosyltransferase</keyword>
<comment type="catalytic activity">
    <reaction evidence="6">
        <text>inosine + phosphate = alpha-D-ribose 1-phosphate + hypoxanthine</text>
        <dbReference type="Rhea" id="RHEA:27646"/>
        <dbReference type="ChEBI" id="CHEBI:17368"/>
        <dbReference type="ChEBI" id="CHEBI:17596"/>
        <dbReference type="ChEBI" id="CHEBI:43474"/>
        <dbReference type="ChEBI" id="CHEBI:57720"/>
        <dbReference type="EC" id="2.4.2.1"/>
    </reaction>
</comment>
<evidence type="ECO:0000256" key="8">
    <source>
        <dbReference type="ARBA" id="ARBA00023950"/>
    </source>
</evidence>
<comment type="catalytic activity">
    <reaction evidence="8">
        <text>2'-deoxyinosine + phosphate = 2-deoxy-alpha-D-ribose 1-phosphate + hypoxanthine</text>
        <dbReference type="Rhea" id="RHEA:27750"/>
        <dbReference type="ChEBI" id="CHEBI:17368"/>
        <dbReference type="ChEBI" id="CHEBI:28997"/>
        <dbReference type="ChEBI" id="CHEBI:43474"/>
        <dbReference type="ChEBI" id="CHEBI:57259"/>
        <dbReference type="EC" id="2.4.2.1"/>
    </reaction>
</comment>
<dbReference type="GO" id="GO:0004731">
    <property type="term" value="F:purine-nucleoside phosphorylase activity"/>
    <property type="evidence" value="ECO:0007669"/>
    <property type="project" value="UniProtKB-EC"/>
</dbReference>
<comment type="catalytic activity">
    <reaction evidence="7">
        <text>2'-deoxyguanosine + phosphate = 2-deoxy-alpha-D-ribose 1-phosphate + guanine</text>
        <dbReference type="Rhea" id="RHEA:27738"/>
        <dbReference type="ChEBI" id="CHEBI:16235"/>
        <dbReference type="ChEBI" id="CHEBI:17172"/>
        <dbReference type="ChEBI" id="CHEBI:43474"/>
        <dbReference type="ChEBI" id="CHEBI:57259"/>
        <dbReference type="EC" id="2.4.2.1"/>
    </reaction>
</comment>
<evidence type="ECO:0000256" key="4">
    <source>
        <dbReference type="ARBA" id="ARBA00022676"/>
    </source>
</evidence>
<dbReference type="InterPro" id="IPR000845">
    <property type="entry name" value="Nucleoside_phosphorylase_d"/>
</dbReference>
<proteinExistence type="inferred from homology"/>
<comment type="catalytic activity">
    <reaction evidence="9">
        <text>guanosine + phosphate = alpha-D-ribose 1-phosphate + guanine</text>
        <dbReference type="Rhea" id="RHEA:13233"/>
        <dbReference type="ChEBI" id="CHEBI:16235"/>
        <dbReference type="ChEBI" id="CHEBI:16750"/>
        <dbReference type="ChEBI" id="CHEBI:43474"/>
        <dbReference type="ChEBI" id="CHEBI:57720"/>
        <dbReference type="EC" id="2.4.2.1"/>
    </reaction>
</comment>
<dbReference type="GO" id="GO:0009116">
    <property type="term" value="P:nucleoside metabolic process"/>
    <property type="evidence" value="ECO:0007669"/>
    <property type="project" value="InterPro"/>
</dbReference>
<dbReference type="UniPathway" id="UPA00606"/>
<evidence type="ECO:0000256" key="5">
    <source>
        <dbReference type="ARBA" id="ARBA00022679"/>
    </source>
</evidence>
<dbReference type="InterPro" id="IPR011268">
    <property type="entry name" value="Purine_phosphorylase"/>
</dbReference>
<evidence type="ECO:0000256" key="9">
    <source>
        <dbReference type="ARBA" id="ARBA00023970"/>
    </source>
</evidence>
<dbReference type="InterPro" id="IPR035994">
    <property type="entry name" value="Nucleoside_phosphorylase_sf"/>
</dbReference>
<comment type="similarity">
    <text evidence="2">Belongs to the PNP/MTAP phosphorylase family.</text>
</comment>
<evidence type="ECO:0000256" key="6">
    <source>
        <dbReference type="ARBA" id="ARBA00023918"/>
    </source>
</evidence>
<sequence>MYDAELRQLAHQCGRKLGLGEDCLHEGIYFHTAGPAYETAAMGRMSTTPETIVGRHLNMKIFAISLITDTTNETKKSAGVLTHAEVLRVANERAPVLARLVEKMLTCL</sequence>
<dbReference type="Gene3D" id="3.40.50.1580">
    <property type="entry name" value="Nucleoside phosphorylase domain"/>
    <property type="match status" value="1"/>
</dbReference>
<evidence type="ECO:0000256" key="10">
    <source>
        <dbReference type="ARBA" id="ARBA00031036"/>
    </source>
</evidence>
<evidence type="ECO:0000256" key="2">
    <source>
        <dbReference type="ARBA" id="ARBA00006751"/>
    </source>
</evidence>
<reference evidence="12 13" key="1">
    <citation type="submission" date="2018-11" db="EMBL/GenBank/DDBJ databases">
        <authorList>
            <consortium name="Pathogen Informatics"/>
        </authorList>
    </citation>
    <scope>NUCLEOTIDE SEQUENCE [LARGE SCALE GENOMIC DNA]</scope>
</reference>
<keyword evidence="13" id="KW-1185">Reference proteome</keyword>
<name>A0A3P7RKV3_DIBLA</name>
<dbReference type="GO" id="GO:0005737">
    <property type="term" value="C:cytoplasm"/>
    <property type="evidence" value="ECO:0007669"/>
    <property type="project" value="TreeGrafter"/>
</dbReference>
<accession>A0A3P7RKV3</accession>
<evidence type="ECO:0000313" key="12">
    <source>
        <dbReference type="EMBL" id="VDN41379.1"/>
    </source>
</evidence>
<dbReference type="Pfam" id="PF01048">
    <property type="entry name" value="PNP_UDP_1"/>
    <property type="match status" value="1"/>
</dbReference>
<dbReference type="EC" id="2.4.2.1" evidence="3"/>
<organism evidence="12 13">
    <name type="scientific">Dibothriocephalus latus</name>
    <name type="common">Fish tapeworm</name>
    <name type="synonym">Diphyllobothrium latum</name>
    <dbReference type="NCBI Taxonomy" id="60516"/>
    <lineage>
        <taxon>Eukaryota</taxon>
        <taxon>Metazoa</taxon>
        <taxon>Spiralia</taxon>
        <taxon>Lophotrochozoa</taxon>
        <taxon>Platyhelminthes</taxon>
        <taxon>Cestoda</taxon>
        <taxon>Eucestoda</taxon>
        <taxon>Diphyllobothriidea</taxon>
        <taxon>Diphyllobothriidae</taxon>
        <taxon>Dibothriocephalus</taxon>
    </lineage>
</organism>
<evidence type="ECO:0000313" key="13">
    <source>
        <dbReference type="Proteomes" id="UP000281553"/>
    </source>
</evidence>
<comment type="pathway">
    <text evidence="1">Purine metabolism; purine nucleoside salvage.</text>
</comment>
<gene>
    <name evidence="12" type="ORF">DILT_LOCUS18529</name>
</gene>
<feature type="domain" description="Nucleoside phosphorylase" evidence="11">
    <location>
        <begin position="2"/>
        <end position="105"/>
    </location>
</feature>
<evidence type="ECO:0000259" key="11">
    <source>
        <dbReference type="Pfam" id="PF01048"/>
    </source>
</evidence>
<dbReference type="AlphaFoldDB" id="A0A3P7RKV3"/>
<evidence type="ECO:0000256" key="1">
    <source>
        <dbReference type="ARBA" id="ARBA00005058"/>
    </source>
</evidence>
<dbReference type="OrthoDB" id="10261782at2759"/>
<keyword evidence="5" id="KW-0808">Transferase</keyword>
<dbReference type="PANTHER" id="PTHR11904">
    <property type="entry name" value="METHYLTHIOADENOSINE/PURINE NUCLEOSIDE PHOSPHORYLASE"/>
    <property type="match status" value="1"/>
</dbReference>
<dbReference type="SUPFAM" id="SSF53167">
    <property type="entry name" value="Purine and uridine phosphorylases"/>
    <property type="match status" value="1"/>
</dbReference>
<dbReference type="EMBL" id="UYRU01101208">
    <property type="protein sequence ID" value="VDN41379.1"/>
    <property type="molecule type" value="Genomic_DNA"/>
</dbReference>
<dbReference type="Proteomes" id="UP000281553">
    <property type="component" value="Unassembled WGS sequence"/>
</dbReference>